<evidence type="ECO:0000256" key="8">
    <source>
        <dbReference type="ARBA" id="ARBA00023328"/>
    </source>
</evidence>
<comment type="similarity">
    <text evidence="2">Belongs to the shugoshin family.</text>
</comment>
<organism evidence="10 11">
    <name type="scientific">Tauraco erythrolophus</name>
    <name type="common">Red-crested turaco</name>
    <dbReference type="NCBI Taxonomy" id="121530"/>
    <lineage>
        <taxon>Eukaryota</taxon>
        <taxon>Metazoa</taxon>
        <taxon>Chordata</taxon>
        <taxon>Craniata</taxon>
        <taxon>Vertebrata</taxon>
        <taxon>Euteleostomi</taxon>
        <taxon>Archelosauria</taxon>
        <taxon>Archosauria</taxon>
        <taxon>Dinosauria</taxon>
        <taxon>Saurischia</taxon>
        <taxon>Theropoda</taxon>
        <taxon>Coelurosauria</taxon>
        <taxon>Aves</taxon>
        <taxon>Neognathae</taxon>
        <taxon>Neoaves</taxon>
        <taxon>Otidimorphae</taxon>
        <taxon>Musophagiformes</taxon>
        <taxon>Musophagidae</taxon>
        <taxon>Tauraco</taxon>
    </lineage>
</organism>
<reference evidence="10 11" key="1">
    <citation type="submission" date="2014-04" db="EMBL/GenBank/DDBJ databases">
        <title>Genome evolution of avian class.</title>
        <authorList>
            <person name="Zhang G."/>
            <person name="Li C."/>
        </authorList>
    </citation>
    <scope>NUCLEOTIDE SEQUENCE [LARGE SCALE GENOMIC DNA]</scope>
    <source>
        <strain evidence="10">BGI_N340</strain>
    </source>
</reference>
<feature type="non-terminal residue" evidence="10">
    <location>
        <position position="308"/>
    </location>
</feature>
<keyword evidence="7" id="KW-0131">Cell cycle</keyword>
<evidence type="ECO:0000256" key="3">
    <source>
        <dbReference type="ARBA" id="ARBA00022454"/>
    </source>
</evidence>
<keyword evidence="11" id="KW-1185">Reference proteome</keyword>
<gene>
    <name evidence="10" type="ORF">N340_11810</name>
</gene>
<dbReference type="GO" id="GO:0051301">
    <property type="term" value="P:cell division"/>
    <property type="evidence" value="ECO:0007669"/>
    <property type="project" value="UniProtKB-KW"/>
</dbReference>
<keyword evidence="5" id="KW-0159">Chromosome partition</keyword>
<feature type="region of interest" description="Disordered" evidence="9">
    <location>
        <begin position="232"/>
        <end position="308"/>
    </location>
</feature>
<evidence type="ECO:0000313" key="11">
    <source>
        <dbReference type="Proteomes" id="UP000053661"/>
    </source>
</evidence>
<protein>
    <submittedName>
        <fullName evidence="10">Uncharacterized protein</fullName>
    </submittedName>
</protein>
<keyword evidence="4" id="KW-0132">Cell division</keyword>
<dbReference type="GO" id="GO:0007059">
    <property type="term" value="P:chromosome segregation"/>
    <property type="evidence" value="ECO:0007669"/>
    <property type="project" value="UniProtKB-KW"/>
</dbReference>
<comment type="subcellular location">
    <subcellularLocation>
        <location evidence="1">Chromosome</location>
        <location evidence="1">Centromere</location>
    </subcellularLocation>
</comment>
<dbReference type="PANTHER" id="PTHR21577">
    <property type="entry name" value="SHUGOSHIN"/>
    <property type="match status" value="1"/>
</dbReference>
<name>A0A093C3C5_TAUER</name>
<dbReference type="GO" id="GO:0051177">
    <property type="term" value="P:meiotic sister chromatid cohesion"/>
    <property type="evidence" value="ECO:0007669"/>
    <property type="project" value="TreeGrafter"/>
</dbReference>
<evidence type="ECO:0000256" key="5">
    <source>
        <dbReference type="ARBA" id="ARBA00022829"/>
    </source>
</evidence>
<evidence type="ECO:0000256" key="6">
    <source>
        <dbReference type="ARBA" id="ARBA00023054"/>
    </source>
</evidence>
<dbReference type="PANTHER" id="PTHR21577:SF3">
    <property type="entry name" value="SHUGOSHIN 1-RELATED"/>
    <property type="match status" value="1"/>
</dbReference>
<dbReference type="AlphaFoldDB" id="A0A093C3C5"/>
<evidence type="ECO:0000256" key="4">
    <source>
        <dbReference type="ARBA" id="ARBA00022618"/>
    </source>
</evidence>
<sequence length="308" mass="34400">IQNKTLIEIEAFLNDNLLTAIEISSLSENLQGSLLLSADPRSPADDQFKSTCQSARSVELPVKLPLIATANAKQQENQSCTELTCNSAFLTHVKNTQSLRQSEELANQYNDTSLPFCGNVTERNKHAVFQKSKPQPNAKDFDEKCSSNNLPRHCINSSSTNDMNSQEGLSDLSPIIPSPLKFSSKSKVDFKKLPFTDKMKPEETVYDADMELTASDAGELLTVTVTDKDKLRQNKNSNANSDKILPNFRKVKYSKKEKEKMKSENEVNSHLYAEERHTGADNSEVSKTTDSQTQLFQSWTRQLPTGNS</sequence>
<dbReference type="InterPro" id="IPR038889">
    <property type="entry name" value="Shugoshin1/2"/>
</dbReference>
<dbReference type="Proteomes" id="UP000053661">
    <property type="component" value="Unassembled WGS sequence"/>
</dbReference>
<evidence type="ECO:0000256" key="7">
    <source>
        <dbReference type="ARBA" id="ARBA00023306"/>
    </source>
</evidence>
<evidence type="ECO:0000256" key="9">
    <source>
        <dbReference type="SAM" id="MobiDB-lite"/>
    </source>
</evidence>
<keyword evidence="6" id="KW-0175">Coiled coil</keyword>
<proteinExistence type="inferred from homology"/>
<feature type="compositionally biased region" description="Polar residues" evidence="9">
    <location>
        <begin position="280"/>
        <end position="308"/>
    </location>
</feature>
<dbReference type="EMBL" id="KL452549">
    <property type="protein sequence ID" value="KFV06767.1"/>
    <property type="molecule type" value="Genomic_DNA"/>
</dbReference>
<dbReference type="GO" id="GO:0000776">
    <property type="term" value="C:kinetochore"/>
    <property type="evidence" value="ECO:0007669"/>
    <property type="project" value="TreeGrafter"/>
</dbReference>
<accession>A0A093C3C5</accession>
<evidence type="ECO:0000313" key="10">
    <source>
        <dbReference type="EMBL" id="KFV06767.1"/>
    </source>
</evidence>
<feature type="non-terminal residue" evidence="10">
    <location>
        <position position="1"/>
    </location>
</feature>
<evidence type="ECO:0000256" key="2">
    <source>
        <dbReference type="ARBA" id="ARBA00010845"/>
    </source>
</evidence>
<evidence type="ECO:0000256" key="1">
    <source>
        <dbReference type="ARBA" id="ARBA00004584"/>
    </source>
</evidence>
<keyword evidence="8" id="KW-0137">Centromere</keyword>
<feature type="compositionally biased region" description="Basic and acidic residues" evidence="9">
    <location>
        <begin position="254"/>
        <end position="279"/>
    </location>
</feature>
<keyword evidence="3" id="KW-0158">Chromosome</keyword>